<gene>
    <name evidence="4" type="ORF">SM757_12010</name>
</gene>
<dbReference type="Pfam" id="PF13937">
    <property type="entry name" value="DUF4212"/>
    <property type="match status" value="1"/>
</dbReference>
<evidence type="ECO:0000256" key="2">
    <source>
        <dbReference type="SAM" id="Phobius"/>
    </source>
</evidence>
<evidence type="ECO:0000313" key="4">
    <source>
        <dbReference type="EMBL" id="MDZ5457294.1"/>
    </source>
</evidence>
<feature type="compositionally biased region" description="Basic and acidic residues" evidence="1">
    <location>
        <begin position="1"/>
        <end position="10"/>
    </location>
</feature>
<dbReference type="InterPro" id="IPR019886">
    <property type="entry name" value="Na_symporter_ssu"/>
</dbReference>
<sequence length="119" mass="12808">MQPKGRREQQADTPPSPAAAPPRGTALPSEAAPAPASAAALAVHWRRTCWLTAVLLLVWFLAGFVGVYFAADLRQRFFGWPLGFWMASQGALLVFLAVVVVYAWAMGRLDDAAGLAEEP</sequence>
<proteinExistence type="predicted"/>
<keyword evidence="2" id="KW-0812">Transmembrane</keyword>
<dbReference type="Proteomes" id="UP001293718">
    <property type="component" value="Unassembled WGS sequence"/>
</dbReference>
<name>A0ABU5IDV7_9BURK</name>
<keyword evidence="2" id="KW-1133">Transmembrane helix</keyword>
<feature type="region of interest" description="Disordered" evidence="1">
    <location>
        <begin position="1"/>
        <end position="31"/>
    </location>
</feature>
<feature type="transmembrane region" description="Helical" evidence="2">
    <location>
        <begin position="49"/>
        <end position="71"/>
    </location>
</feature>
<reference evidence="4 5" key="1">
    <citation type="submission" date="2023-11" db="EMBL/GenBank/DDBJ databases">
        <title>Draft genome of Azohydromonas lata strain H1 (DSM1123), a polyhydroxyalkanoate producer.</title>
        <authorList>
            <person name="Traversa D."/>
            <person name="D'Addabbo P."/>
            <person name="Pazzani C."/>
            <person name="Manzari C."/>
            <person name="Chiara M."/>
            <person name="Scrascia M."/>
        </authorList>
    </citation>
    <scope>NUCLEOTIDE SEQUENCE [LARGE SCALE GENOMIC DNA]</scope>
    <source>
        <strain evidence="4 5">H1</strain>
    </source>
</reference>
<keyword evidence="5" id="KW-1185">Reference proteome</keyword>
<dbReference type="NCBIfam" id="TIGR03647">
    <property type="entry name" value="Na_symport_sm"/>
    <property type="match status" value="1"/>
</dbReference>
<feature type="domain" description="Sodium symporter small subunit" evidence="3">
    <location>
        <begin position="44"/>
        <end position="114"/>
    </location>
</feature>
<evidence type="ECO:0000256" key="1">
    <source>
        <dbReference type="SAM" id="MobiDB-lite"/>
    </source>
</evidence>
<dbReference type="RefSeq" id="WP_084267219.1">
    <property type="nucleotide sequence ID" value="NZ_JAXOJX010000016.1"/>
</dbReference>
<feature type="transmembrane region" description="Helical" evidence="2">
    <location>
        <begin position="83"/>
        <end position="105"/>
    </location>
</feature>
<comment type="caution">
    <text evidence="4">The sequence shown here is derived from an EMBL/GenBank/DDBJ whole genome shotgun (WGS) entry which is preliminary data.</text>
</comment>
<evidence type="ECO:0000313" key="5">
    <source>
        <dbReference type="Proteomes" id="UP001293718"/>
    </source>
</evidence>
<evidence type="ECO:0000259" key="3">
    <source>
        <dbReference type="Pfam" id="PF13937"/>
    </source>
</evidence>
<dbReference type="EMBL" id="JAXOJX010000016">
    <property type="protein sequence ID" value="MDZ5457294.1"/>
    <property type="molecule type" value="Genomic_DNA"/>
</dbReference>
<protein>
    <submittedName>
        <fullName evidence="4">DUF4212 domain-containing protein</fullName>
    </submittedName>
</protein>
<accession>A0ABU5IDV7</accession>
<organism evidence="4 5">
    <name type="scientific">Azohydromonas lata</name>
    <dbReference type="NCBI Taxonomy" id="45677"/>
    <lineage>
        <taxon>Bacteria</taxon>
        <taxon>Pseudomonadati</taxon>
        <taxon>Pseudomonadota</taxon>
        <taxon>Betaproteobacteria</taxon>
        <taxon>Burkholderiales</taxon>
        <taxon>Sphaerotilaceae</taxon>
        <taxon>Azohydromonas</taxon>
    </lineage>
</organism>
<keyword evidence="2" id="KW-0472">Membrane</keyword>